<evidence type="ECO:0000256" key="1">
    <source>
        <dbReference type="SAM" id="MobiDB-lite"/>
    </source>
</evidence>
<keyword evidence="3" id="KW-1185">Reference proteome</keyword>
<reference evidence="2 3" key="1">
    <citation type="submission" date="2014-06" db="EMBL/GenBank/DDBJ databases">
        <authorList>
            <consortium name="DOE Joint Genome Institute"/>
            <person name="Kuo A."/>
            <person name="Kohler A."/>
            <person name="Nagy L.G."/>
            <person name="Floudas D."/>
            <person name="Copeland A."/>
            <person name="Barry K.W."/>
            <person name="Cichocki N."/>
            <person name="Veneault-Fourrey C."/>
            <person name="LaButti K."/>
            <person name="Lindquist E.A."/>
            <person name="Lipzen A."/>
            <person name="Lundell T."/>
            <person name="Morin E."/>
            <person name="Murat C."/>
            <person name="Sun H."/>
            <person name="Tunlid A."/>
            <person name="Henrissat B."/>
            <person name="Grigoriev I.V."/>
            <person name="Hibbett D.S."/>
            <person name="Martin F."/>
            <person name="Nordberg H.P."/>
            <person name="Cantor M.N."/>
            <person name="Hua S.X."/>
        </authorList>
    </citation>
    <scope>NUCLEOTIDE SEQUENCE [LARGE SCALE GENOMIC DNA]</scope>
    <source>
        <strain evidence="2 3">ATCC 200175</strain>
    </source>
</reference>
<dbReference type="PANTHER" id="PTHR46579">
    <property type="entry name" value="F5/8 TYPE C DOMAIN-CONTAINING PROTEIN-RELATED"/>
    <property type="match status" value="1"/>
</dbReference>
<evidence type="ECO:0000313" key="3">
    <source>
        <dbReference type="Proteomes" id="UP000053647"/>
    </source>
</evidence>
<gene>
    <name evidence="2" type="ORF">PAXINDRAFT_158658</name>
</gene>
<evidence type="ECO:0008006" key="4">
    <source>
        <dbReference type="Google" id="ProtNLM"/>
    </source>
</evidence>
<organism evidence="2 3">
    <name type="scientific">Paxillus involutus ATCC 200175</name>
    <dbReference type="NCBI Taxonomy" id="664439"/>
    <lineage>
        <taxon>Eukaryota</taxon>
        <taxon>Fungi</taxon>
        <taxon>Dikarya</taxon>
        <taxon>Basidiomycota</taxon>
        <taxon>Agaricomycotina</taxon>
        <taxon>Agaricomycetes</taxon>
        <taxon>Agaricomycetidae</taxon>
        <taxon>Boletales</taxon>
        <taxon>Paxilineae</taxon>
        <taxon>Paxillaceae</taxon>
        <taxon>Paxillus</taxon>
    </lineage>
</organism>
<accession>A0A0C9T5Y5</accession>
<feature type="region of interest" description="Disordered" evidence="1">
    <location>
        <begin position="120"/>
        <end position="151"/>
    </location>
</feature>
<dbReference type="OrthoDB" id="3239894at2759"/>
<sequence length="925" mass="103704">MLDHGTLTQEDIDIQVHGNELPNLGPAFHSPEALLDAVEHFTEHNALTASGAQPLTSYHAHNLLRDPEQRAIQREFERTMEEIQSRQEELLNDLDIDIDNEIDIDTNMALDEDFEASQDLAPATPASDGEDNPDPFKPDEDLVSSVRASGNDQHLSSQPLYLVTIYALATWLHLQWHLPRAACNALLSILSCLLIAICPTIVPPFVTLHSATKVLGLDMPTFELPCCPSCREVYPASGSLHTQDTCIPCQVPLFLPDKTMRSNKRTKKIPFVKYPYLPISMQLHSILTIPGIENTLDQWRTKPRARGQYTDIFDGDICRLKLKAPDGSLFFSNLPHEKQGPAGELRIGLNMGLDCILPGPKEQNPDQIQRFLRPIISDLLRLWRDGIKVPTESFPEGRLIRVVLVAVVCDKPAAHKVGGFGSHSHTNLCTCCWITQAEKDKARAFVKDAFKPRTNIEQRELGERYRMLTTAAARKNFVKEHATRYTQLSRLPYFDLVDQIIIDPMHNLFLGLVKTHFYNIWVQGKILRANHELDIFHEMLADFKIPGSCGKLPTDIGMPSGGSLTADQWLLLSTVYGPIVIPQLWSACLPETDGDTLLADRVALIARLEADKTASKAKGKQRATTQATTSTSGCVADAAPEQLTNLAPLGPEENPCLEDDAEMKFSLHPDDPANFLKLSGALRLLVQNSITNQDIDRADLLIREYCTELITLYGSSCLKPNHHYACHTATYARNFGPLNGFWTFLFERLNKVLKSFKTNNHASGELETTFFNEFHRTCQSSRLTYSLLRMPNDSLPSEVAEIMLKATSEERGTVAGLAALSKELDEAQADAHSLPLNHEATFFDYVVIGGKRYHASRTAGMNNSSLVHVTIPQRSGQGVINAYGEILELFRFDQDIHHQGESLYFARMRWFKRWDGERETIWDTL</sequence>
<dbReference type="PANTHER" id="PTHR46579:SF1">
    <property type="entry name" value="F5_8 TYPE C DOMAIN-CONTAINING PROTEIN"/>
    <property type="match status" value="1"/>
</dbReference>
<proteinExistence type="predicted"/>
<reference evidence="3" key="2">
    <citation type="submission" date="2015-01" db="EMBL/GenBank/DDBJ databases">
        <title>Evolutionary Origins and Diversification of the Mycorrhizal Mutualists.</title>
        <authorList>
            <consortium name="DOE Joint Genome Institute"/>
            <consortium name="Mycorrhizal Genomics Consortium"/>
            <person name="Kohler A."/>
            <person name="Kuo A."/>
            <person name="Nagy L.G."/>
            <person name="Floudas D."/>
            <person name="Copeland A."/>
            <person name="Barry K.W."/>
            <person name="Cichocki N."/>
            <person name="Veneault-Fourrey C."/>
            <person name="LaButti K."/>
            <person name="Lindquist E.A."/>
            <person name="Lipzen A."/>
            <person name="Lundell T."/>
            <person name="Morin E."/>
            <person name="Murat C."/>
            <person name="Riley R."/>
            <person name="Ohm R."/>
            <person name="Sun H."/>
            <person name="Tunlid A."/>
            <person name="Henrissat B."/>
            <person name="Grigoriev I.V."/>
            <person name="Hibbett D.S."/>
            <person name="Martin F."/>
        </authorList>
    </citation>
    <scope>NUCLEOTIDE SEQUENCE [LARGE SCALE GENOMIC DNA]</scope>
    <source>
        <strain evidence="3">ATCC 200175</strain>
    </source>
</reference>
<dbReference type="EMBL" id="KN820208">
    <property type="protein sequence ID" value="KIJ06688.1"/>
    <property type="molecule type" value="Genomic_DNA"/>
</dbReference>
<dbReference type="AlphaFoldDB" id="A0A0C9T5Y5"/>
<dbReference type="Proteomes" id="UP000053647">
    <property type="component" value="Unassembled WGS sequence"/>
</dbReference>
<protein>
    <recommendedName>
        <fullName evidence="4">Transposase family Tnp2 protein</fullName>
    </recommendedName>
</protein>
<evidence type="ECO:0000313" key="2">
    <source>
        <dbReference type="EMBL" id="KIJ06688.1"/>
    </source>
</evidence>
<dbReference type="HOGENOM" id="CLU_002101_2_0_1"/>
<name>A0A0C9T5Y5_PAXIN</name>